<accession>A0A167UWM0</accession>
<feature type="binding site" evidence="3">
    <location>
        <begin position="377"/>
        <end position="378"/>
    </location>
    <ligand>
        <name>substrate</name>
    </ligand>
</feature>
<feature type="region of interest" description="Disordered" evidence="4">
    <location>
        <begin position="897"/>
        <end position="962"/>
    </location>
</feature>
<dbReference type="GO" id="GO:0004438">
    <property type="term" value="F:phosphatidylinositol-3-phosphate phosphatase activity"/>
    <property type="evidence" value="ECO:0007669"/>
    <property type="project" value="TreeGrafter"/>
</dbReference>
<dbReference type="VEuPathDB" id="FungiDB:AAP_06278"/>
<feature type="compositionally biased region" description="Basic and acidic residues" evidence="4">
    <location>
        <begin position="558"/>
        <end position="567"/>
    </location>
</feature>
<gene>
    <name evidence="6" type="ORF">AAP_06278</name>
</gene>
<evidence type="ECO:0000313" key="6">
    <source>
        <dbReference type="EMBL" id="KZZ86704.1"/>
    </source>
</evidence>
<dbReference type="InterPro" id="IPR030564">
    <property type="entry name" value="Myotubularin"/>
</dbReference>
<feature type="region of interest" description="Disordered" evidence="4">
    <location>
        <begin position="503"/>
        <end position="542"/>
    </location>
</feature>
<dbReference type="InterPro" id="IPR016130">
    <property type="entry name" value="Tyr_Pase_AS"/>
</dbReference>
<dbReference type="InterPro" id="IPR011993">
    <property type="entry name" value="PH-like_dom_sf"/>
</dbReference>
<keyword evidence="7" id="KW-1185">Reference proteome</keyword>
<proteinExistence type="inferred from homology"/>
<dbReference type="PROSITE" id="PS51339">
    <property type="entry name" value="PPASE_MYOTUBULARIN"/>
    <property type="match status" value="1"/>
</dbReference>
<sequence length="987" mass="109971">MDRTRIARVDNVTLCRRGDQITGSLHITPHHLIFSYHPPSAATTTTTTKPDPKTKTKPKEIWITYPLIAQCTLRPYPSAANETASTTSSSTNAIPPRRHPNRPSHIRIQCRDFAFFCFYFTSESDARESFETIRNFTCKLGRIERLYAFTYRPMSHESKLNGWSIYDPLKEWERMGVLAENSGWRISRINADYAFSPTYPALLPVPKTISDNTINYAGRYRSRARIPTLTYLHPVNGCSITRSSQPMLGLRQHRSAQDEKLMAEIFATTSNSNSTNSATSGSANKESTTSTPSTPTERGKFQLGNAEELEDAMISSIQPPTSPQKQSTSPIYGATQHNLIVDARPTVNAMAMQALGAGSEAMDNYPFATKAYLGIDNIHVMRDSLHKIYDALKDSDISSLPPSRDHLMKSNWLKHIAGILDGAALIARQVGLNHSHVLIHCSDGWDRTSQLSALAQLCLDPYYRTLEGFMVLVEKDWLAFGHNFRLRGGVLGSKDWFRVENQGMSMPNLGRGGGNGNEDMEEEWAQGEGQQQGHGGGGAGKAIENAFNSAKGFFNRGNTDKKDKDDDTSSPTDPTRNNPALPPTTSPYKQSDYETVNPKETSPVFHQFLDATYQLLYQHPTRFQFNERFLRRLLYHSHSAQYGTFLFNSEKERIDLHAAERTRSVWEYFLAREQEFLNPKYDATVDDNVRGKERLLFPRKEEVRWWSECFNRPDSEMNPAQTQQQQAAMLGREFRRSTSVLTGVEAAGGVSRSTTASALTDGGLGGLSIPGNIDIGATMSSGIAALAAGLSSLGMRGEKGASAQQQQQQQQKEDEMKNHSPQGQERRKLHSQPQPLNHATPETDHDELHPITTTNTNNTTNNDPNDAGMGEGDDDLETPSFYRDPLAEEIRELYAKVRSGSGLSRTGSQSQSQSQSQSHTPSSVHAGNLAAEQDNDKKNEKEEKDKDKDEGDEMWVKPRNPLLDPLLGEEVVDGEFLGKPKGRGRNI</sequence>
<evidence type="ECO:0000256" key="4">
    <source>
        <dbReference type="SAM" id="MobiDB-lite"/>
    </source>
</evidence>
<feature type="region of interest" description="Disordered" evidence="4">
    <location>
        <begin position="268"/>
        <end position="299"/>
    </location>
</feature>
<feature type="compositionally biased region" description="Gly residues" evidence="4">
    <location>
        <begin position="530"/>
        <end position="540"/>
    </location>
</feature>
<protein>
    <submittedName>
        <fullName evidence="6">Protein phosphatase</fullName>
    </submittedName>
</protein>
<dbReference type="Pfam" id="PF06602">
    <property type="entry name" value="Myotub-related"/>
    <property type="match status" value="1"/>
</dbReference>
<dbReference type="AlphaFoldDB" id="A0A167UWM0"/>
<dbReference type="InterPro" id="IPR029021">
    <property type="entry name" value="Prot-tyrosine_phosphatase-like"/>
</dbReference>
<reference evidence="6 7" key="1">
    <citation type="journal article" date="2016" name="Genome Biol. Evol.">
        <title>Divergent and convergent evolution of fungal pathogenicity.</title>
        <authorList>
            <person name="Shang Y."/>
            <person name="Xiao G."/>
            <person name="Zheng P."/>
            <person name="Cen K."/>
            <person name="Zhan S."/>
            <person name="Wang C."/>
        </authorList>
    </citation>
    <scope>NUCLEOTIDE SEQUENCE [LARGE SCALE GENOMIC DNA]</scope>
    <source>
        <strain evidence="6 7">ARSEF 7405</strain>
    </source>
</reference>
<dbReference type="Proteomes" id="UP000242877">
    <property type="component" value="Unassembled WGS sequence"/>
</dbReference>
<evidence type="ECO:0000256" key="1">
    <source>
        <dbReference type="ARBA" id="ARBA00007471"/>
    </source>
</evidence>
<feature type="domain" description="Myotubularin phosphatase" evidence="5">
    <location>
        <begin position="162"/>
        <end position="710"/>
    </location>
</feature>
<feature type="region of interest" description="Disordered" evidence="4">
    <location>
        <begin position="554"/>
        <end position="596"/>
    </location>
</feature>
<feature type="compositionally biased region" description="Low complexity" evidence="4">
    <location>
        <begin position="852"/>
        <end position="862"/>
    </location>
</feature>
<dbReference type="PROSITE" id="PS00383">
    <property type="entry name" value="TYR_PHOSPHATASE_1"/>
    <property type="match status" value="1"/>
</dbReference>
<evidence type="ECO:0000256" key="2">
    <source>
        <dbReference type="PIRSR" id="PIRSR630564-1"/>
    </source>
</evidence>
<evidence type="ECO:0000259" key="5">
    <source>
        <dbReference type="PROSITE" id="PS51339"/>
    </source>
</evidence>
<comment type="similarity">
    <text evidence="1">Belongs to the protein-tyrosine phosphatase family. Non-receptor class myotubularin subfamily.</text>
</comment>
<comment type="caution">
    <text evidence="6">The sequence shown here is derived from an EMBL/GenBank/DDBJ whole genome shotgun (WGS) entry which is preliminary data.</text>
</comment>
<feature type="binding site" evidence="3">
    <location>
        <begin position="441"/>
        <end position="447"/>
    </location>
    <ligand>
        <name>substrate</name>
    </ligand>
</feature>
<feature type="compositionally biased region" description="Low complexity" evidence="4">
    <location>
        <begin position="79"/>
        <end position="93"/>
    </location>
</feature>
<feature type="compositionally biased region" description="Low complexity" evidence="4">
    <location>
        <begin position="268"/>
        <end position="296"/>
    </location>
</feature>
<dbReference type="GO" id="GO:0005737">
    <property type="term" value="C:cytoplasm"/>
    <property type="evidence" value="ECO:0007669"/>
    <property type="project" value="TreeGrafter"/>
</dbReference>
<dbReference type="InterPro" id="IPR010569">
    <property type="entry name" value="Myotubularin-like_Pase_dom"/>
</dbReference>
<dbReference type="PANTHER" id="PTHR10807">
    <property type="entry name" value="MYOTUBULARIN-RELATED"/>
    <property type="match status" value="1"/>
</dbReference>
<feature type="region of interest" description="Disordered" evidence="4">
    <location>
        <begin position="797"/>
        <end position="880"/>
    </location>
</feature>
<feature type="compositionally biased region" description="Low complexity" evidence="4">
    <location>
        <begin position="899"/>
        <end position="923"/>
    </location>
</feature>
<dbReference type="OrthoDB" id="271628at2759"/>
<dbReference type="Gene3D" id="2.30.29.30">
    <property type="entry name" value="Pleckstrin-homology domain (PH domain)/Phosphotyrosine-binding domain (PTB)"/>
    <property type="match status" value="1"/>
</dbReference>
<feature type="region of interest" description="Disordered" evidence="4">
    <location>
        <begin position="79"/>
        <end position="101"/>
    </location>
</feature>
<organism evidence="6 7">
    <name type="scientific">Ascosphaera apis ARSEF 7405</name>
    <dbReference type="NCBI Taxonomy" id="392613"/>
    <lineage>
        <taxon>Eukaryota</taxon>
        <taxon>Fungi</taxon>
        <taxon>Dikarya</taxon>
        <taxon>Ascomycota</taxon>
        <taxon>Pezizomycotina</taxon>
        <taxon>Eurotiomycetes</taxon>
        <taxon>Eurotiomycetidae</taxon>
        <taxon>Onygenales</taxon>
        <taxon>Ascosphaeraceae</taxon>
        <taxon>Ascosphaera</taxon>
    </lineage>
</organism>
<dbReference type="GO" id="GO:0016020">
    <property type="term" value="C:membrane"/>
    <property type="evidence" value="ECO:0007669"/>
    <property type="project" value="TreeGrafter"/>
</dbReference>
<evidence type="ECO:0000256" key="3">
    <source>
        <dbReference type="PIRSR" id="PIRSR630564-2"/>
    </source>
</evidence>
<dbReference type="GO" id="GO:0046856">
    <property type="term" value="P:phosphatidylinositol dephosphorylation"/>
    <property type="evidence" value="ECO:0007669"/>
    <property type="project" value="TreeGrafter"/>
</dbReference>
<dbReference type="PANTHER" id="PTHR10807:SF128">
    <property type="entry name" value="PHOSPHATIDYLINOSITOL-3,5-BISPHOSPHATE 3-PHOSPHATASE"/>
    <property type="match status" value="1"/>
</dbReference>
<dbReference type="SUPFAM" id="SSF52799">
    <property type="entry name" value="(Phosphotyrosine protein) phosphatases II"/>
    <property type="match status" value="1"/>
</dbReference>
<dbReference type="EMBL" id="AZGZ01000050">
    <property type="protein sequence ID" value="KZZ86704.1"/>
    <property type="molecule type" value="Genomic_DNA"/>
</dbReference>
<dbReference type="SUPFAM" id="SSF50729">
    <property type="entry name" value="PH domain-like"/>
    <property type="match status" value="1"/>
</dbReference>
<feature type="compositionally biased region" description="Basic and acidic residues" evidence="4">
    <location>
        <begin position="934"/>
        <end position="949"/>
    </location>
</feature>
<feature type="active site" description="Phosphocysteine intermediate" evidence="2">
    <location>
        <position position="441"/>
    </location>
</feature>
<evidence type="ECO:0000313" key="7">
    <source>
        <dbReference type="Proteomes" id="UP000242877"/>
    </source>
</evidence>
<name>A0A167UWM0_9EURO</name>